<sequence length="316" mass="35060">MTQNTISRRSAHPDELSPIRSLGYMRIDATDIDAWREYGLKVLGMVEGKGLVPGALYLRMDDFPARLVIVPSDRDHLAASGWECANAQGLQEVRDRLTAAGVEFREGTPEEKADRAVDGLIVFADPDGNVLEAFHGVALQHRRVVSPYGHSFVTGEQGLGHVVLTTTDDAASLVFYRDVLGFRLRDSMRLPPQFVGRAEGEEPAWLRFFGCNPRHHSLAFLPIPNSTGIVHLMVEVENSDDVGLCHDRALRRKVPMSATLGRHVNDLMLSFYMKTPGGFDVEFGCEGRQVDDDEWIARESTAVSLWGHDFTIGMQG</sequence>
<keyword evidence="11" id="KW-1185">Reference proteome</keyword>
<keyword evidence="4 8" id="KW-0058">Aromatic hydrocarbons catabolism</keyword>
<dbReference type="InterPro" id="IPR000486">
    <property type="entry name" value="Xdiol_ring_cleave_dOase_1/2"/>
</dbReference>
<dbReference type="PROSITE" id="PS00082">
    <property type="entry name" value="EXTRADIOL_DIOXYGENAS"/>
    <property type="match status" value="1"/>
</dbReference>
<keyword evidence="6 8" id="KW-0560">Oxidoreductase</keyword>
<organism evidence="10 11">
    <name type="scientific">Gordonia hirsuta DSM 44140 = NBRC 16056</name>
    <dbReference type="NCBI Taxonomy" id="1121927"/>
    <lineage>
        <taxon>Bacteria</taxon>
        <taxon>Bacillati</taxon>
        <taxon>Actinomycetota</taxon>
        <taxon>Actinomycetes</taxon>
        <taxon>Mycobacteriales</taxon>
        <taxon>Gordoniaceae</taxon>
        <taxon>Gordonia</taxon>
    </lineage>
</organism>
<dbReference type="PANTHER" id="PTHR21366">
    <property type="entry name" value="GLYOXALASE FAMILY PROTEIN"/>
    <property type="match status" value="1"/>
</dbReference>
<evidence type="ECO:0000256" key="1">
    <source>
        <dbReference type="ARBA" id="ARBA00001954"/>
    </source>
</evidence>
<dbReference type="EMBL" id="BANT01000028">
    <property type="protein sequence ID" value="GAC57994.1"/>
    <property type="molecule type" value="Genomic_DNA"/>
</dbReference>
<name>L7LAS7_9ACTN</name>
<dbReference type="Pfam" id="PF22632">
    <property type="entry name" value="BphC_D1"/>
    <property type="match status" value="1"/>
</dbReference>
<evidence type="ECO:0000256" key="4">
    <source>
        <dbReference type="ARBA" id="ARBA00022797"/>
    </source>
</evidence>
<dbReference type="PANTHER" id="PTHR21366:SF14">
    <property type="entry name" value="GLYOXALASE DOMAIN-CONTAINING PROTEIN 5"/>
    <property type="match status" value="1"/>
</dbReference>
<evidence type="ECO:0000256" key="7">
    <source>
        <dbReference type="ARBA" id="ARBA00023004"/>
    </source>
</evidence>
<comment type="caution">
    <text evidence="10">The sequence shown here is derived from an EMBL/GenBank/DDBJ whole genome shotgun (WGS) entry which is preliminary data.</text>
</comment>
<dbReference type="InterPro" id="IPR004360">
    <property type="entry name" value="Glyas_Fos-R_dOase_dom"/>
</dbReference>
<evidence type="ECO:0000256" key="3">
    <source>
        <dbReference type="ARBA" id="ARBA00022723"/>
    </source>
</evidence>
<accession>L7LAS7</accession>
<evidence type="ECO:0000256" key="8">
    <source>
        <dbReference type="RuleBase" id="RU000683"/>
    </source>
</evidence>
<feature type="domain" description="VOC" evidence="9">
    <location>
        <begin position="21"/>
        <end position="136"/>
    </location>
</feature>
<dbReference type="CDD" id="cd07237">
    <property type="entry name" value="BphC1-RGP6_C_like"/>
    <property type="match status" value="1"/>
</dbReference>
<dbReference type="InterPro" id="IPR054680">
    <property type="entry name" value="HsaC"/>
</dbReference>
<proteinExistence type="inferred from homology"/>
<dbReference type="GO" id="GO:0051213">
    <property type="term" value="F:dioxygenase activity"/>
    <property type="evidence" value="ECO:0007669"/>
    <property type="project" value="UniProtKB-KW"/>
</dbReference>
<dbReference type="eggNOG" id="COG0346">
    <property type="taxonomic scope" value="Bacteria"/>
</dbReference>
<gene>
    <name evidence="10" type="ORF">GOHSU_28_00490</name>
</gene>
<dbReference type="InterPro" id="IPR037523">
    <property type="entry name" value="VOC_core"/>
</dbReference>
<dbReference type="OrthoDB" id="6909416at2"/>
<keyword evidence="3" id="KW-0479">Metal-binding</keyword>
<comment type="similarity">
    <text evidence="2 8">Belongs to the extradiol ring-cleavage dioxygenase family.</text>
</comment>
<dbReference type="AlphaFoldDB" id="L7LAS7"/>
<dbReference type="GO" id="GO:0008198">
    <property type="term" value="F:ferrous iron binding"/>
    <property type="evidence" value="ECO:0007669"/>
    <property type="project" value="InterPro"/>
</dbReference>
<dbReference type="RefSeq" id="WP_005941231.1">
    <property type="nucleotide sequence ID" value="NZ_ATVK01000053.1"/>
</dbReference>
<dbReference type="PROSITE" id="PS51819">
    <property type="entry name" value="VOC"/>
    <property type="match status" value="2"/>
</dbReference>
<evidence type="ECO:0000313" key="11">
    <source>
        <dbReference type="Proteomes" id="UP000053405"/>
    </source>
</evidence>
<dbReference type="InterPro" id="IPR050383">
    <property type="entry name" value="GlyoxalaseI/FosfomycinResist"/>
</dbReference>
<dbReference type="InterPro" id="IPR029068">
    <property type="entry name" value="Glyas_Bleomycin-R_OHBP_Dase"/>
</dbReference>
<protein>
    <submittedName>
        <fullName evidence="10">Putative extradiol dioxygenase</fullName>
    </submittedName>
</protein>
<reference evidence="10 11" key="1">
    <citation type="submission" date="2012-12" db="EMBL/GenBank/DDBJ databases">
        <title>Whole genome shotgun sequence of Gordonia hirsuta NBRC 16056.</title>
        <authorList>
            <person name="Isaki-Nakamura S."/>
            <person name="Hosoyama A."/>
            <person name="Tsuchikane K."/>
            <person name="Katsumata H."/>
            <person name="Baba S."/>
            <person name="Yamazaki S."/>
            <person name="Fujita N."/>
        </authorList>
    </citation>
    <scope>NUCLEOTIDE SEQUENCE [LARGE SCALE GENOMIC DNA]</scope>
    <source>
        <strain evidence="10 11">NBRC 16056</strain>
    </source>
</reference>
<keyword evidence="5 8" id="KW-0223">Dioxygenase</keyword>
<dbReference type="STRING" id="1121927.GOHSU_28_00490"/>
<dbReference type="NCBIfam" id="NF045631">
    <property type="entry name" value="exdiol_diox_HsaC"/>
    <property type="match status" value="1"/>
</dbReference>
<evidence type="ECO:0000256" key="2">
    <source>
        <dbReference type="ARBA" id="ARBA00008784"/>
    </source>
</evidence>
<comment type="cofactor">
    <cofactor evidence="1 8">
        <name>Fe(2+)</name>
        <dbReference type="ChEBI" id="CHEBI:29033"/>
    </cofactor>
</comment>
<evidence type="ECO:0000313" key="10">
    <source>
        <dbReference type="EMBL" id="GAC57994.1"/>
    </source>
</evidence>
<dbReference type="CDD" id="cd07252">
    <property type="entry name" value="BphC1-RGP6_N_like"/>
    <property type="match status" value="1"/>
</dbReference>
<evidence type="ECO:0000256" key="5">
    <source>
        <dbReference type="ARBA" id="ARBA00022964"/>
    </source>
</evidence>
<dbReference type="Proteomes" id="UP000053405">
    <property type="component" value="Unassembled WGS sequence"/>
</dbReference>
<dbReference type="Pfam" id="PF00903">
    <property type="entry name" value="Glyoxalase"/>
    <property type="match status" value="1"/>
</dbReference>
<keyword evidence="7 8" id="KW-0408">Iron</keyword>
<feature type="domain" description="VOC" evidence="9">
    <location>
        <begin position="158"/>
        <end position="286"/>
    </location>
</feature>
<evidence type="ECO:0000256" key="6">
    <source>
        <dbReference type="ARBA" id="ARBA00023002"/>
    </source>
</evidence>
<evidence type="ECO:0000259" key="9">
    <source>
        <dbReference type="PROSITE" id="PS51819"/>
    </source>
</evidence>
<dbReference type="Gene3D" id="3.10.180.10">
    <property type="entry name" value="2,3-Dihydroxybiphenyl 1,2-Dioxygenase, domain 1"/>
    <property type="match status" value="2"/>
</dbReference>
<dbReference type="SUPFAM" id="SSF54593">
    <property type="entry name" value="Glyoxalase/Bleomycin resistance protein/Dihydroxybiphenyl dioxygenase"/>
    <property type="match status" value="2"/>
</dbReference>